<gene>
    <name evidence="3" type="ORF">VXC91_16215</name>
</gene>
<feature type="region of interest" description="Disordered" evidence="1">
    <location>
        <begin position="76"/>
        <end position="124"/>
    </location>
</feature>
<reference evidence="3" key="1">
    <citation type="submission" date="2024-01" db="EMBL/GenBank/DDBJ databases">
        <title>First draft genome sequence data of TA4-1, the type strain of Gram-positive actinobacterium Streptomyces chiangmaiensis.</title>
        <authorList>
            <person name="Yasawong M."/>
            <person name="Nantapong N."/>
        </authorList>
    </citation>
    <scope>NUCLEOTIDE SEQUENCE</scope>
    <source>
        <strain evidence="3">TA4-1</strain>
    </source>
</reference>
<evidence type="ECO:0000259" key="2">
    <source>
        <dbReference type="Pfam" id="PF20629"/>
    </source>
</evidence>
<name>A0ABU7FHT2_9ACTN</name>
<sequence>MHAVACTPHRAPGLTFVDTPGYAPVSANGTVADGADLPSFTTGRGSLLGSRPVPCLKISTTSGASGHAPLRTHGHVVSERIPPAGGADVEEPTPAPSRTAPGASRCGWNNRRGQGGGTLEEEKA</sequence>
<feature type="domain" description="D-galactarate/Altronate dehydratase C-terminal" evidence="2">
    <location>
        <begin position="9"/>
        <end position="62"/>
    </location>
</feature>
<dbReference type="Pfam" id="PF20629">
    <property type="entry name" value="GD_AH_C"/>
    <property type="match status" value="1"/>
</dbReference>
<dbReference type="PANTHER" id="PTHR30536">
    <property type="entry name" value="ALTRONATE/GALACTARATE DEHYDRATASE"/>
    <property type="match status" value="1"/>
</dbReference>
<evidence type="ECO:0000313" key="4">
    <source>
        <dbReference type="Proteomes" id="UP001333996"/>
    </source>
</evidence>
<accession>A0ABU7FHT2</accession>
<organism evidence="3 4">
    <name type="scientific">Streptomyces chiangmaiensis</name>
    <dbReference type="NCBI Taxonomy" id="766497"/>
    <lineage>
        <taxon>Bacteria</taxon>
        <taxon>Bacillati</taxon>
        <taxon>Actinomycetota</taxon>
        <taxon>Actinomycetes</taxon>
        <taxon>Kitasatosporales</taxon>
        <taxon>Streptomycetaceae</taxon>
        <taxon>Streptomyces</taxon>
    </lineage>
</organism>
<dbReference type="RefSeq" id="WP_329507973.1">
    <property type="nucleotide sequence ID" value="NZ_BAAAYZ010000190.1"/>
</dbReference>
<protein>
    <recommendedName>
        <fullName evidence="2">D-galactarate/Altronate dehydratase C-terminal domain-containing protein</fullName>
    </recommendedName>
</protein>
<evidence type="ECO:0000256" key="1">
    <source>
        <dbReference type="SAM" id="MobiDB-lite"/>
    </source>
</evidence>
<dbReference type="Proteomes" id="UP001333996">
    <property type="component" value="Unassembled WGS sequence"/>
</dbReference>
<comment type="caution">
    <text evidence="3">The sequence shown here is derived from an EMBL/GenBank/DDBJ whole genome shotgun (WGS) entry which is preliminary data.</text>
</comment>
<keyword evidence="4" id="KW-1185">Reference proteome</keyword>
<dbReference type="InterPro" id="IPR048332">
    <property type="entry name" value="GD_AH_C"/>
</dbReference>
<dbReference type="InterPro" id="IPR052172">
    <property type="entry name" value="UxaA_altronate/galactarate_dh"/>
</dbReference>
<dbReference type="PANTHER" id="PTHR30536:SF5">
    <property type="entry name" value="ALTRONATE DEHYDRATASE"/>
    <property type="match status" value="1"/>
</dbReference>
<dbReference type="EMBL" id="JAYWVC010000045">
    <property type="protein sequence ID" value="MED7823489.1"/>
    <property type="molecule type" value="Genomic_DNA"/>
</dbReference>
<evidence type="ECO:0000313" key="3">
    <source>
        <dbReference type="EMBL" id="MED7823489.1"/>
    </source>
</evidence>
<proteinExistence type="predicted"/>